<gene>
    <name evidence="1" type="ORF">Pint_08039</name>
</gene>
<dbReference type="Proteomes" id="UP001163603">
    <property type="component" value="Chromosome 10"/>
</dbReference>
<evidence type="ECO:0000313" key="2">
    <source>
        <dbReference type="Proteomes" id="UP001163603"/>
    </source>
</evidence>
<proteinExistence type="predicted"/>
<accession>A0ACC0XX47</accession>
<evidence type="ECO:0000313" key="1">
    <source>
        <dbReference type="EMBL" id="KAJ0026045.1"/>
    </source>
</evidence>
<name>A0ACC0XX47_9ROSI</name>
<organism evidence="1 2">
    <name type="scientific">Pistacia integerrima</name>
    <dbReference type="NCBI Taxonomy" id="434235"/>
    <lineage>
        <taxon>Eukaryota</taxon>
        <taxon>Viridiplantae</taxon>
        <taxon>Streptophyta</taxon>
        <taxon>Embryophyta</taxon>
        <taxon>Tracheophyta</taxon>
        <taxon>Spermatophyta</taxon>
        <taxon>Magnoliopsida</taxon>
        <taxon>eudicotyledons</taxon>
        <taxon>Gunneridae</taxon>
        <taxon>Pentapetalae</taxon>
        <taxon>rosids</taxon>
        <taxon>malvids</taxon>
        <taxon>Sapindales</taxon>
        <taxon>Anacardiaceae</taxon>
        <taxon>Pistacia</taxon>
    </lineage>
</organism>
<dbReference type="EMBL" id="CM047745">
    <property type="protein sequence ID" value="KAJ0026045.1"/>
    <property type="molecule type" value="Genomic_DNA"/>
</dbReference>
<keyword evidence="2" id="KW-1185">Reference proteome</keyword>
<sequence length="124" mass="13949">MASACWPYFDPEYENMSIRINPPRVSVDNSSCRECTLVKVDSVNKPGILLEVVQILSDLDLIITKAYISSDGGWFMDVFHVTDQQGKKITDSKTIDYIEKVYVPSISLIHLLLSILNLIRAGDI</sequence>
<comment type="caution">
    <text evidence="1">The sequence shown here is derived from an EMBL/GenBank/DDBJ whole genome shotgun (WGS) entry which is preliminary data.</text>
</comment>
<protein>
    <submittedName>
        <fullName evidence="1">Uncharacterized protein</fullName>
    </submittedName>
</protein>
<reference evidence="2" key="1">
    <citation type="journal article" date="2023" name="G3 (Bethesda)">
        <title>Genome assembly and association tests identify interacting loci associated with vigor, precocity, and sex in interspecific pistachio rootstocks.</title>
        <authorList>
            <person name="Palmer W."/>
            <person name="Jacygrad E."/>
            <person name="Sagayaradj S."/>
            <person name="Cavanaugh K."/>
            <person name="Han R."/>
            <person name="Bertier L."/>
            <person name="Beede B."/>
            <person name="Kafkas S."/>
            <person name="Golino D."/>
            <person name="Preece J."/>
            <person name="Michelmore R."/>
        </authorList>
    </citation>
    <scope>NUCLEOTIDE SEQUENCE [LARGE SCALE GENOMIC DNA]</scope>
</reference>